<feature type="compositionally biased region" description="Basic and acidic residues" evidence="2">
    <location>
        <begin position="659"/>
        <end position="668"/>
    </location>
</feature>
<evidence type="ECO:0000313" key="5">
    <source>
        <dbReference type="EMBL" id="MCG6504690.1"/>
    </source>
</evidence>
<proteinExistence type="predicted"/>
<name>A0ABS9NPH4_9NEIS</name>
<sequence length="1082" mass="114316">MSDWDASIRITAENQTGEGFGEAADAAQETARAIEEAVNNVRERLQRAMADCQRAFAEGMDFDPSGLNNLADAQETVFRRLADEARNVFEATRTPAERLEAEIEKLNKLFAAGAIDAETHARAVEQAREQMGEAANAGSKLGDVLGSLKGLFAGAFAVLGVREIIETADAMQSLNSQIRQVTADEAEYAAVKRELLGVANRTNAGIEETSGLYIRTSQALKDYGYAQSEVLTFTEAVNNAMRVGGVEAQAQASAIEQLSQALGSGVLQGDEFKSIAEAAPILLDTIADYMGKSRAEIKKLGSEGKLTADVIFQAVSGSAGKFAEEAAKMPLTFGQAMVGIQNAWKVFVDKIMNGSGVMATLANAVKLVADNLHLLLNGAVLVGIAALVEYFRNFTLAVNATGGAVSKLWAYLMANPLVAVAALIVGVLMATGELENAMDALGTIASDVFDVIKTGYAGLGDLISAVYSDITAAATDSADGQTAAFGGFFDDCGEGFYGLLESVGKVFDAFGALIRSAVVWAIENFDSLWIAIKNGAIGAANAAIGAIENLINKAIDGINRVIALANQMPGVGLSQIGNWSAGKLQGGNEKGSGRSFSAIYDAEAANQQAGGLQAYFKGVAARSQAGKSGSKGLGGGGGGKRAAGGGGGKKGGSGKKGGAGKERKEDPMQQWEAEIKAQKLAHKEMQLAEKSHKEWDIAAELAYWQQKLSLVDANSKTGLALREKIYNLQAELAKKSTQERMEAVDAGEKAALHRLNMEKDAADNALAQSKISQLERLDAEIEFENRRYEIALDALNQRIALAEQDPTYSQAAIDKLKQQAAELSQGHERTQGQNQNRREQQRRKDMPTFSEMLEDGGKETWQQAQDALGNALNAMLTRTQNFRTAMGNLFKSLGQSFIQNMVTKPLQGLMQRAAQESGIWQMIFGKKEALEQASSAKTMATKATETTTVVGKNATQAGSGVAAALASIPYVGPALAIAGMAAMIAAVMGLLGGGGGETSSTTVTRIPSAAGGWDIPAGINPLTQLHENEMVLPAEHAQTIRDMAGQGQDGGTVIINTTGGDFIHKNDLAKVLKQLKRDFKIT</sequence>
<protein>
    <submittedName>
        <fullName evidence="5">Tape measure protein</fullName>
    </submittedName>
</protein>
<dbReference type="InterPro" id="IPR013491">
    <property type="entry name" value="Tape_meas_N"/>
</dbReference>
<feature type="transmembrane region" description="Helical" evidence="3">
    <location>
        <begin position="408"/>
        <end position="430"/>
    </location>
</feature>
<keyword evidence="3" id="KW-0812">Transmembrane</keyword>
<evidence type="ECO:0000256" key="2">
    <source>
        <dbReference type="SAM" id="MobiDB-lite"/>
    </source>
</evidence>
<dbReference type="NCBIfam" id="TIGR02675">
    <property type="entry name" value="tape_meas_nterm"/>
    <property type="match status" value="1"/>
</dbReference>
<dbReference type="RefSeq" id="WP_238748215.1">
    <property type="nucleotide sequence ID" value="NZ_JAKOOW010000033.1"/>
</dbReference>
<accession>A0ABS9NPH4</accession>
<feature type="coiled-coil region" evidence="1">
    <location>
        <begin position="24"/>
        <end position="58"/>
    </location>
</feature>
<feature type="compositionally biased region" description="Gly residues" evidence="2">
    <location>
        <begin position="629"/>
        <end position="657"/>
    </location>
</feature>
<keyword evidence="6" id="KW-1185">Reference proteome</keyword>
<gene>
    <name evidence="5" type="ORF">MB824_09295</name>
</gene>
<evidence type="ECO:0000256" key="3">
    <source>
        <dbReference type="SAM" id="Phobius"/>
    </source>
</evidence>
<evidence type="ECO:0000256" key="1">
    <source>
        <dbReference type="SAM" id="Coils"/>
    </source>
</evidence>
<keyword evidence="3" id="KW-0472">Membrane</keyword>
<feature type="transmembrane region" description="Helical" evidence="3">
    <location>
        <begin position="970"/>
        <end position="991"/>
    </location>
</feature>
<reference evidence="5 6" key="1">
    <citation type="submission" date="2022-02" db="EMBL/GenBank/DDBJ databases">
        <title>Genome sequence data of Kingella unionensis sp. nov. strain CICC 24913 (CCUG 75125).</title>
        <authorList>
            <person name="Xiao M."/>
        </authorList>
    </citation>
    <scope>NUCLEOTIDE SEQUENCE [LARGE SCALE GENOMIC DNA]</scope>
    <source>
        <strain evidence="5 6">CICC 24913</strain>
    </source>
</reference>
<keyword evidence="1" id="KW-0175">Coiled coil</keyword>
<feature type="transmembrane region" description="Helical" evidence="3">
    <location>
        <begin position="372"/>
        <end position="388"/>
    </location>
</feature>
<keyword evidence="3" id="KW-1133">Transmembrane helix</keyword>
<dbReference type="Proteomes" id="UP001298424">
    <property type="component" value="Unassembled WGS sequence"/>
</dbReference>
<dbReference type="EMBL" id="JAKOOW010000033">
    <property type="protein sequence ID" value="MCG6504690.1"/>
    <property type="molecule type" value="Genomic_DNA"/>
</dbReference>
<evidence type="ECO:0000313" key="6">
    <source>
        <dbReference type="Proteomes" id="UP001298424"/>
    </source>
</evidence>
<comment type="caution">
    <text evidence="5">The sequence shown here is derived from an EMBL/GenBank/DDBJ whole genome shotgun (WGS) entry which is preliminary data.</text>
</comment>
<organism evidence="5 6">
    <name type="scientific">Kingella pumchi</name>
    <dbReference type="NCBI Taxonomy" id="2779506"/>
    <lineage>
        <taxon>Bacteria</taxon>
        <taxon>Pseudomonadati</taxon>
        <taxon>Pseudomonadota</taxon>
        <taxon>Betaproteobacteria</taxon>
        <taxon>Neisseriales</taxon>
        <taxon>Neisseriaceae</taxon>
        <taxon>Kingella</taxon>
    </lineage>
</organism>
<dbReference type="Pfam" id="PF20155">
    <property type="entry name" value="TMP_3"/>
    <property type="match status" value="1"/>
</dbReference>
<evidence type="ECO:0000259" key="4">
    <source>
        <dbReference type="Pfam" id="PF20155"/>
    </source>
</evidence>
<feature type="compositionally biased region" description="Basic and acidic residues" evidence="2">
    <location>
        <begin position="825"/>
        <end position="844"/>
    </location>
</feature>
<feature type="domain" description="Tape measure protein N-terminal" evidence="4">
    <location>
        <begin position="162"/>
        <end position="353"/>
    </location>
</feature>
<feature type="region of interest" description="Disordered" evidence="2">
    <location>
        <begin position="627"/>
        <end position="668"/>
    </location>
</feature>
<feature type="region of interest" description="Disordered" evidence="2">
    <location>
        <begin position="819"/>
        <end position="844"/>
    </location>
</feature>